<name>A0A915DGV0_9BILA</name>
<evidence type="ECO:0000313" key="3">
    <source>
        <dbReference type="WBParaSite" id="jg19733"/>
    </source>
</evidence>
<keyword evidence="2" id="KW-1185">Reference proteome</keyword>
<evidence type="ECO:0000313" key="2">
    <source>
        <dbReference type="Proteomes" id="UP000887574"/>
    </source>
</evidence>
<keyword evidence="1" id="KW-0732">Signal</keyword>
<sequence length="71" mass="8127">MKDKDVVLFVFLVFLLKSQNLHWISSGIPVYFQWQSSGKLVDSTSFTTKFGGDSVDPPFCHWNASRNPLDF</sequence>
<feature type="chain" id="PRO_5036926398" evidence="1">
    <location>
        <begin position="21"/>
        <end position="71"/>
    </location>
</feature>
<dbReference type="AlphaFoldDB" id="A0A915DGV0"/>
<accession>A0A915DGV0</accession>
<evidence type="ECO:0000256" key="1">
    <source>
        <dbReference type="SAM" id="SignalP"/>
    </source>
</evidence>
<dbReference type="Proteomes" id="UP000887574">
    <property type="component" value="Unplaced"/>
</dbReference>
<dbReference type="WBParaSite" id="jg19733">
    <property type="protein sequence ID" value="jg19733"/>
    <property type="gene ID" value="jg19733"/>
</dbReference>
<reference evidence="3" key="1">
    <citation type="submission" date="2022-11" db="UniProtKB">
        <authorList>
            <consortium name="WormBaseParasite"/>
        </authorList>
    </citation>
    <scope>IDENTIFICATION</scope>
</reference>
<proteinExistence type="predicted"/>
<protein>
    <submittedName>
        <fullName evidence="3">Uncharacterized protein</fullName>
    </submittedName>
</protein>
<feature type="signal peptide" evidence="1">
    <location>
        <begin position="1"/>
        <end position="20"/>
    </location>
</feature>
<organism evidence="2 3">
    <name type="scientific">Ditylenchus dipsaci</name>
    <dbReference type="NCBI Taxonomy" id="166011"/>
    <lineage>
        <taxon>Eukaryota</taxon>
        <taxon>Metazoa</taxon>
        <taxon>Ecdysozoa</taxon>
        <taxon>Nematoda</taxon>
        <taxon>Chromadorea</taxon>
        <taxon>Rhabditida</taxon>
        <taxon>Tylenchina</taxon>
        <taxon>Tylenchomorpha</taxon>
        <taxon>Sphaerularioidea</taxon>
        <taxon>Anguinidae</taxon>
        <taxon>Anguininae</taxon>
        <taxon>Ditylenchus</taxon>
    </lineage>
</organism>